<sequence length="119" mass="13342">MCRFERSVTATESVRENGDRTQREAETEVYYGDRSRRPNESGVSGHVESHVVESVVDGGRRRDPSDTDGPDETGSETLQPKRKVPPDRIQIHENGGSNAEKETGQDGCRYRDHIVPFAQ</sequence>
<protein>
    <submittedName>
        <fullName evidence="2">Uncharacterized protein</fullName>
    </submittedName>
</protein>
<feature type="region of interest" description="Disordered" evidence="1">
    <location>
        <begin position="1"/>
        <end position="119"/>
    </location>
</feature>
<evidence type="ECO:0000313" key="2">
    <source>
        <dbReference type="EMBL" id="ELY98457.1"/>
    </source>
</evidence>
<dbReference type="AlphaFoldDB" id="M0AKL0"/>
<proteinExistence type="predicted"/>
<gene>
    <name evidence="2" type="ORF">C481_17547</name>
</gene>
<dbReference type="PATRIC" id="fig|29540.5.peg.3575"/>
<feature type="compositionally biased region" description="Basic and acidic residues" evidence="1">
    <location>
        <begin position="13"/>
        <end position="39"/>
    </location>
</feature>
<feature type="compositionally biased region" description="Low complexity" evidence="1">
    <location>
        <begin position="40"/>
        <end position="56"/>
    </location>
</feature>
<dbReference type="Proteomes" id="UP000011554">
    <property type="component" value="Unassembled WGS sequence"/>
</dbReference>
<evidence type="ECO:0000313" key="3">
    <source>
        <dbReference type="Proteomes" id="UP000011554"/>
    </source>
</evidence>
<reference evidence="2 3" key="1">
    <citation type="journal article" date="2014" name="PLoS Genet.">
        <title>Phylogenetically driven sequencing of extremely halophilic archaea reveals strategies for static and dynamic osmo-response.</title>
        <authorList>
            <person name="Becker E.A."/>
            <person name="Seitzer P.M."/>
            <person name="Tritt A."/>
            <person name="Larsen D."/>
            <person name="Krusor M."/>
            <person name="Yao A.I."/>
            <person name="Wu D."/>
            <person name="Madern D."/>
            <person name="Eisen J.A."/>
            <person name="Darling A.E."/>
            <person name="Facciotti M.T."/>
        </authorList>
    </citation>
    <scope>NUCLEOTIDE SEQUENCE [LARGE SCALE GENOMIC DNA]</scope>
    <source>
        <strain evidence="2 3">DSM 12278</strain>
    </source>
</reference>
<dbReference type="STRING" id="29540.C481_17547"/>
<keyword evidence="3" id="KW-1185">Reference proteome</keyword>
<name>M0AKL0_NATA1</name>
<comment type="caution">
    <text evidence="2">The sequence shown here is derived from an EMBL/GenBank/DDBJ whole genome shotgun (WGS) entry which is preliminary data.</text>
</comment>
<feature type="compositionally biased region" description="Basic and acidic residues" evidence="1">
    <location>
        <begin position="99"/>
        <end position="119"/>
    </location>
</feature>
<dbReference type="EMBL" id="AOIO01000039">
    <property type="protein sequence ID" value="ELY98457.1"/>
    <property type="molecule type" value="Genomic_DNA"/>
</dbReference>
<organism evidence="2 3">
    <name type="scientific">Natrialba asiatica (strain ATCC 700177 / DSM 12278 / JCM 9576 / FERM P-10747 / NBRC 102637 / 172P1)</name>
    <dbReference type="NCBI Taxonomy" id="29540"/>
    <lineage>
        <taxon>Archaea</taxon>
        <taxon>Methanobacteriati</taxon>
        <taxon>Methanobacteriota</taxon>
        <taxon>Stenosarchaea group</taxon>
        <taxon>Halobacteria</taxon>
        <taxon>Halobacteriales</taxon>
        <taxon>Natrialbaceae</taxon>
        <taxon>Natrialba</taxon>
    </lineage>
</organism>
<evidence type="ECO:0000256" key="1">
    <source>
        <dbReference type="SAM" id="MobiDB-lite"/>
    </source>
</evidence>
<accession>M0AKL0</accession>